<reference evidence="2" key="1">
    <citation type="journal article" date="2021" name="Mol. Ecol. Resour.">
        <title>Apolygus lucorum genome provides insights into omnivorousness and mesophyll feeding.</title>
        <authorList>
            <person name="Liu Y."/>
            <person name="Liu H."/>
            <person name="Wang H."/>
            <person name="Huang T."/>
            <person name="Liu B."/>
            <person name="Yang B."/>
            <person name="Yin L."/>
            <person name="Li B."/>
            <person name="Zhang Y."/>
            <person name="Zhang S."/>
            <person name="Jiang F."/>
            <person name="Zhang X."/>
            <person name="Ren Y."/>
            <person name="Wang B."/>
            <person name="Wang S."/>
            <person name="Lu Y."/>
            <person name="Wu K."/>
            <person name="Fan W."/>
            <person name="Wang G."/>
        </authorList>
    </citation>
    <scope>NUCLEOTIDE SEQUENCE</scope>
    <source>
        <strain evidence="2">12Hb</strain>
    </source>
</reference>
<dbReference type="EMBL" id="WIXP02000012">
    <property type="protein sequence ID" value="KAF6201725.1"/>
    <property type="molecule type" value="Genomic_DNA"/>
</dbReference>
<dbReference type="InterPro" id="IPR043504">
    <property type="entry name" value="Peptidase_S1_PA_chymotrypsin"/>
</dbReference>
<protein>
    <recommendedName>
        <fullName evidence="4">Peptidase S1 domain-containing protein</fullName>
    </recommendedName>
</protein>
<dbReference type="SUPFAM" id="SSF50494">
    <property type="entry name" value="Trypsin-like serine proteases"/>
    <property type="match status" value="1"/>
</dbReference>
<feature type="chain" id="PRO_5035794292" description="Peptidase S1 domain-containing protein" evidence="1">
    <location>
        <begin position="20"/>
        <end position="163"/>
    </location>
</feature>
<accession>A0A8S9X2A3</accession>
<dbReference type="AlphaFoldDB" id="A0A8S9X2A3"/>
<evidence type="ECO:0000313" key="2">
    <source>
        <dbReference type="EMBL" id="KAF6201725.1"/>
    </source>
</evidence>
<evidence type="ECO:0008006" key="4">
    <source>
        <dbReference type="Google" id="ProtNLM"/>
    </source>
</evidence>
<name>A0A8S9X2A3_APOLU</name>
<comment type="caution">
    <text evidence="2">The sequence shown here is derived from an EMBL/GenBank/DDBJ whole genome shotgun (WGS) entry which is preliminary data.</text>
</comment>
<organism evidence="2 3">
    <name type="scientific">Apolygus lucorum</name>
    <name type="common">Small green plant bug</name>
    <name type="synonym">Lygocoris lucorum</name>
    <dbReference type="NCBI Taxonomy" id="248454"/>
    <lineage>
        <taxon>Eukaryota</taxon>
        <taxon>Metazoa</taxon>
        <taxon>Ecdysozoa</taxon>
        <taxon>Arthropoda</taxon>
        <taxon>Hexapoda</taxon>
        <taxon>Insecta</taxon>
        <taxon>Pterygota</taxon>
        <taxon>Neoptera</taxon>
        <taxon>Paraneoptera</taxon>
        <taxon>Hemiptera</taxon>
        <taxon>Heteroptera</taxon>
        <taxon>Panheteroptera</taxon>
        <taxon>Cimicomorpha</taxon>
        <taxon>Miridae</taxon>
        <taxon>Mirini</taxon>
        <taxon>Apolygus</taxon>
    </lineage>
</organism>
<dbReference type="InterPro" id="IPR009003">
    <property type="entry name" value="Peptidase_S1_PA"/>
</dbReference>
<sequence length="163" mass="18251">MLVDSQSLLILCLIASVTLDRWVSSDDKCGQVRGRQPRNATGVFASSEGSSPWHATIYRLPSDPGRKLIQICGGTIITKYHILTESGILFIEKARYEMVRMIYWRGGSRPSSQMTAASCIYINGCTPVDPKLYRVVVAQTHKALEVDPDAQFREVRAPREQHL</sequence>
<evidence type="ECO:0000256" key="1">
    <source>
        <dbReference type="SAM" id="SignalP"/>
    </source>
</evidence>
<gene>
    <name evidence="2" type="ORF">GE061_004120</name>
</gene>
<feature type="signal peptide" evidence="1">
    <location>
        <begin position="1"/>
        <end position="19"/>
    </location>
</feature>
<evidence type="ECO:0000313" key="3">
    <source>
        <dbReference type="Proteomes" id="UP000466442"/>
    </source>
</evidence>
<dbReference type="Gene3D" id="2.40.10.10">
    <property type="entry name" value="Trypsin-like serine proteases"/>
    <property type="match status" value="1"/>
</dbReference>
<dbReference type="Proteomes" id="UP000466442">
    <property type="component" value="Linkage Group LG12"/>
</dbReference>
<keyword evidence="1" id="KW-0732">Signal</keyword>
<keyword evidence="3" id="KW-1185">Reference proteome</keyword>
<proteinExistence type="predicted"/>